<sequence length="451" mass="48476">MAYRNHGDEKVDIEAEPVQIPPLLDIPIEEKANVLPPPAPPPDGGLRAWLQVLGCYLVFFNVWGFTFAFGLFQNYYETNLLRNMNPSAISWVGTTGSYLLIVTGVISGPLFDLGFYRVMLFGGAAVSTFGCMMLSLSTKYYQILLSQGICMGLGCGVLYVPGLALVSRSFTTRRAVALGIVTCGAPIGGIIYTIVFNQLIDGIGFDWTVRVMGFIMFTSFSIAFPLLLWGAGNTGDIAAGTTRKIFDKNAFSDLGFWLYTWSNFFIFCGYLVPFFYIPSYAQLELGTSRSLALYSIVIASGSSVIGRMVAAFVAGRTGAMIPWITCVVVSAVMCLAWIGIHSVPAFLAFAALYGGFSGALIPLPPTIFPTVCPDPKVLGARLGMAQAIGAFASLIGSPIAGALVNSGGDSGTGQGYLGLQLFCGCMMLFGSVLLSALWFYLFRKRKTKILI</sequence>
<evidence type="ECO:0000256" key="2">
    <source>
        <dbReference type="ARBA" id="ARBA00006727"/>
    </source>
</evidence>
<proteinExistence type="inferred from homology"/>
<comment type="similarity">
    <text evidence="2">Belongs to the major facilitator superfamily. Monocarboxylate porter (TC 2.A.1.13) family.</text>
</comment>
<dbReference type="AlphaFoldDB" id="A0AAV9NQD5"/>
<feature type="transmembrane region" description="Helical" evidence="3">
    <location>
        <begin position="416"/>
        <end position="441"/>
    </location>
</feature>
<organism evidence="5 6">
    <name type="scientific">Exophiala bonariae</name>
    <dbReference type="NCBI Taxonomy" id="1690606"/>
    <lineage>
        <taxon>Eukaryota</taxon>
        <taxon>Fungi</taxon>
        <taxon>Dikarya</taxon>
        <taxon>Ascomycota</taxon>
        <taxon>Pezizomycotina</taxon>
        <taxon>Eurotiomycetes</taxon>
        <taxon>Chaetothyriomycetidae</taxon>
        <taxon>Chaetothyriales</taxon>
        <taxon>Herpotrichiellaceae</taxon>
        <taxon>Exophiala</taxon>
    </lineage>
</organism>
<reference evidence="5 6" key="1">
    <citation type="submission" date="2023-08" db="EMBL/GenBank/DDBJ databases">
        <title>Black Yeasts Isolated from many extreme environments.</title>
        <authorList>
            <person name="Coleine C."/>
            <person name="Stajich J.E."/>
            <person name="Selbmann L."/>
        </authorList>
    </citation>
    <scope>NUCLEOTIDE SEQUENCE [LARGE SCALE GENOMIC DNA]</scope>
    <source>
        <strain evidence="5 6">CCFEE 5792</strain>
    </source>
</reference>
<dbReference type="InterPro" id="IPR020846">
    <property type="entry name" value="MFS_dom"/>
</dbReference>
<feature type="transmembrane region" description="Helical" evidence="3">
    <location>
        <begin position="292"/>
        <end position="314"/>
    </location>
</feature>
<keyword evidence="3" id="KW-0812">Transmembrane</keyword>
<dbReference type="Pfam" id="PF07690">
    <property type="entry name" value="MFS_1"/>
    <property type="match status" value="1"/>
</dbReference>
<feature type="transmembrane region" description="Helical" evidence="3">
    <location>
        <begin position="207"/>
        <end position="229"/>
    </location>
</feature>
<feature type="transmembrane region" description="Helical" evidence="3">
    <location>
        <begin position="53"/>
        <end position="76"/>
    </location>
</feature>
<feature type="transmembrane region" description="Helical" evidence="3">
    <location>
        <begin position="143"/>
        <end position="166"/>
    </location>
</feature>
<evidence type="ECO:0000259" key="4">
    <source>
        <dbReference type="PROSITE" id="PS50850"/>
    </source>
</evidence>
<dbReference type="RefSeq" id="XP_064711610.1">
    <property type="nucleotide sequence ID" value="XM_064843750.1"/>
</dbReference>
<dbReference type="PROSITE" id="PS50850">
    <property type="entry name" value="MFS"/>
    <property type="match status" value="1"/>
</dbReference>
<dbReference type="EMBL" id="JAVRRD010000001">
    <property type="protein sequence ID" value="KAK5064286.1"/>
    <property type="molecule type" value="Genomic_DNA"/>
</dbReference>
<dbReference type="PANTHER" id="PTHR11360:SF252">
    <property type="entry name" value="MAJOR FACILITATOR SUPERFAMILY (MFS) PROFILE DOMAIN-CONTAINING PROTEIN-RELATED"/>
    <property type="match status" value="1"/>
</dbReference>
<dbReference type="SUPFAM" id="SSF103473">
    <property type="entry name" value="MFS general substrate transporter"/>
    <property type="match status" value="1"/>
</dbReference>
<evidence type="ECO:0000313" key="5">
    <source>
        <dbReference type="EMBL" id="KAK5064286.1"/>
    </source>
</evidence>
<keyword evidence="6" id="KW-1185">Reference proteome</keyword>
<name>A0AAV9NQD5_9EURO</name>
<evidence type="ECO:0000256" key="1">
    <source>
        <dbReference type="ARBA" id="ARBA00004141"/>
    </source>
</evidence>
<feature type="transmembrane region" description="Helical" evidence="3">
    <location>
        <begin position="175"/>
        <end position="195"/>
    </location>
</feature>
<comment type="subcellular location">
    <subcellularLocation>
        <location evidence="1">Membrane</location>
        <topology evidence="1">Multi-pass membrane protein</topology>
    </subcellularLocation>
</comment>
<evidence type="ECO:0000256" key="3">
    <source>
        <dbReference type="SAM" id="Phobius"/>
    </source>
</evidence>
<feature type="transmembrane region" description="Helical" evidence="3">
    <location>
        <begin position="321"/>
        <end position="340"/>
    </location>
</feature>
<protein>
    <recommendedName>
        <fullName evidence="4">Major facilitator superfamily (MFS) profile domain-containing protein</fullName>
    </recommendedName>
</protein>
<keyword evidence="3" id="KW-1133">Transmembrane helix</keyword>
<evidence type="ECO:0000313" key="6">
    <source>
        <dbReference type="Proteomes" id="UP001358417"/>
    </source>
</evidence>
<feature type="transmembrane region" description="Helical" evidence="3">
    <location>
        <begin position="88"/>
        <end position="111"/>
    </location>
</feature>
<dbReference type="InterPro" id="IPR050327">
    <property type="entry name" value="Proton-linked_MCT"/>
</dbReference>
<dbReference type="GO" id="GO:0016020">
    <property type="term" value="C:membrane"/>
    <property type="evidence" value="ECO:0007669"/>
    <property type="project" value="UniProtKB-SubCell"/>
</dbReference>
<gene>
    <name evidence="5" type="ORF">LTR84_000119</name>
</gene>
<keyword evidence="3" id="KW-0472">Membrane</keyword>
<accession>A0AAV9NQD5</accession>
<comment type="caution">
    <text evidence="5">The sequence shown here is derived from an EMBL/GenBank/DDBJ whole genome shotgun (WGS) entry which is preliminary data.</text>
</comment>
<dbReference type="Proteomes" id="UP001358417">
    <property type="component" value="Unassembled WGS sequence"/>
</dbReference>
<feature type="transmembrane region" description="Helical" evidence="3">
    <location>
        <begin position="346"/>
        <end position="363"/>
    </location>
</feature>
<feature type="domain" description="Major facilitator superfamily (MFS) profile" evidence="4">
    <location>
        <begin position="47"/>
        <end position="448"/>
    </location>
</feature>
<dbReference type="GO" id="GO:0022857">
    <property type="term" value="F:transmembrane transporter activity"/>
    <property type="evidence" value="ECO:0007669"/>
    <property type="project" value="InterPro"/>
</dbReference>
<dbReference type="PANTHER" id="PTHR11360">
    <property type="entry name" value="MONOCARBOXYLATE TRANSPORTER"/>
    <property type="match status" value="1"/>
</dbReference>
<feature type="transmembrane region" description="Helical" evidence="3">
    <location>
        <begin position="118"/>
        <end position="137"/>
    </location>
</feature>
<feature type="transmembrane region" description="Helical" evidence="3">
    <location>
        <begin position="250"/>
        <end position="272"/>
    </location>
</feature>
<dbReference type="InterPro" id="IPR036259">
    <property type="entry name" value="MFS_trans_sf"/>
</dbReference>
<feature type="transmembrane region" description="Helical" evidence="3">
    <location>
        <begin position="384"/>
        <end position="404"/>
    </location>
</feature>
<dbReference type="Gene3D" id="1.20.1250.20">
    <property type="entry name" value="MFS general substrate transporter like domains"/>
    <property type="match status" value="2"/>
</dbReference>
<dbReference type="InterPro" id="IPR011701">
    <property type="entry name" value="MFS"/>
</dbReference>
<dbReference type="GeneID" id="89968341"/>